<feature type="compositionally biased region" description="Pro residues" evidence="1">
    <location>
        <begin position="101"/>
        <end position="123"/>
    </location>
</feature>
<dbReference type="InterPro" id="IPR052521">
    <property type="entry name" value="Cell_div_SPOR-domain"/>
</dbReference>
<dbReference type="InterPro" id="IPR007730">
    <property type="entry name" value="SPOR-like_dom"/>
</dbReference>
<dbReference type="Pfam" id="PF05036">
    <property type="entry name" value="SPOR"/>
    <property type="match status" value="2"/>
</dbReference>
<dbReference type="GO" id="GO:0042834">
    <property type="term" value="F:peptidoglycan binding"/>
    <property type="evidence" value="ECO:0007669"/>
    <property type="project" value="InterPro"/>
</dbReference>
<keyword evidence="4" id="KW-1185">Reference proteome</keyword>
<evidence type="ECO:0000259" key="2">
    <source>
        <dbReference type="PROSITE" id="PS51724"/>
    </source>
</evidence>
<evidence type="ECO:0000313" key="4">
    <source>
        <dbReference type="Proteomes" id="UP001364472"/>
    </source>
</evidence>
<proteinExistence type="predicted"/>
<evidence type="ECO:0000256" key="1">
    <source>
        <dbReference type="SAM" id="MobiDB-lite"/>
    </source>
</evidence>
<accession>A0AAW9R524</accession>
<feature type="compositionally biased region" description="Basic and acidic residues" evidence="1">
    <location>
        <begin position="40"/>
        <end position="51"/>
    </location>
</feature>
<reference evidence="3 4" key="1">
    <citation type="journal article" date="2016" name="Antonie Van Leeuwenhoek">
        <title>Denitratimonas tolerans gen. nov., sp. nov., a denitrifying bacterium isolated from a bioreactor for tannery wastewater treatment.</title>
        <authorList>
            <person name="Han S.I."/>
            <person name="Kim J.O."/>
            <person name="Lee Y.R."/>
            <person name="Ekpeghere K.I."/>
            <person name="Koh S.C."/>
            <person name="Whang K.S."/>
        </authorList>
    </citation>
    <scope>NUCLEOTIDE SEQUENCE [LARGE SCALE GENOMIC DNA]</scope>
    <source>
        <strain evidence="3 4">KACC 17565</strain>
    </source>
</reference>
<dbReference type="Gene3D" id="3.30.70.1070">
    <property type="entry name" value="Sporulation related repeat"/>
    <property type="match status" value="2"/>
</dbReference>
<dbReference type="SUPFAM" id="SSF110997">
    <property type="entry name" value="Sporulation related repeat"/>
    <property type="match status" value="2"/>
</dbReference>
<dbReference type="GO" id="GO:0032153">
    <property type="term" value="C:cell division site"/>
    <property type="evidence" value="ECO:0007669"/>
    <property type="project" value="TreeGrafter"/>
</dbReference>
<dbReference type="PANTHER" id="PTHR38687:SF1">
    <property type="entry name" value="CELL DIVISION PROTEIN DEDD"/>
    <property type="match status" value="1"/>
</dbReference>
<dbReference type="AlphaFoldDB" id="A0AAW9R524"/>
<dbReference type="EMBL" id="JBBDHC010000020">
    <property type="protein sequence ID" value="MEJ1250433.1"/>
    <property type="molecule type" value="Genomic_DNA"/>
</dbReference>
<organism evidence="3 4">
    <name type="scientific">Denitratimonas tolerans</name>
    <dbReference type="NCBI Taxonomy" id="1338420"/>
    <lineage>
        <taxon>Bacteria</taxon>
        <taxon>Pseudomonadati</taxon>
        <taxon>Pseudomonadota</taxon>
        <taxon>Gammaproteobacteria</taxon>
        <taxon>Lysobacterales</taxon>
        <taxon>Lysobacteraceae</taxon>
        <taxon>Denitratimonas</taxon>
    </lineage>
</organism>
<evidence type="ECO:0000313" key="3">
    <source>
        <dbReference type="EMBL" id="MEJ1250433.1"/>
    </source>
</evidence>
<comment type="caution">
    <text evidence="3">The sequence shown here is derived from an EMBL/GenBank/DDBJ whole genome shotgun (WGS) entry which is preliminary data.</text>
</comment>
<protein>
    <submittedName>
        <fullName evidence="3">SPOR domain-containing protein</fullName>
    </submittedName>
</protein>
<feature type="domain" description="SPOR" evidence="2">
    <location>
        <begin position="228"/>
        <end position="307"/>
    </location>
</feature>
<dbReference type="Proteomes" id="UP001364472">
    <property type="component" value="Unassembled WGS sequence"/>
</dbReference>
<feature type="domain" description="SPOR" evidence="2">
    <location>
        <begin position="136"/>
        <end position="216"/>
    </location>
</feature>
<dbReference type="GO" id="GO:0030428">
    <property type="term" value="C:cell septum"/>
    <property type="evidence" value="ECO:0007669"/>
    <property type="project" value="TreeGrafter"/>
</dbReference>
<name>A0AAW9R524_9GAMM</name>
<dbReference type="RefSeq" id="WP_337336136.1">
    <property type="nucleotide sequence ID" value="NZ_JBBDHC010000020.1"/>
</dbReference>
<dbReference type="PANTHER" id="PTHR38687">
    <property type="entry name" value="CELL DIVISION PROTEIN DEDD-RELATED"/>
    <property type="match status" value="1"/>
</dbReference>
<gene>
    <name evidence="3" type="ORF">WB794_12195</name>
</gene>
<dbReference type="InterPro" id="IPR036680">
    <property type="entry name" value="SPOR-like_sf"/>
</dbReference>
<feature type="region of interest" description="Disordered" evidence="1">
    <location>
        <begin position="28"/>
        <end position="127"/>
    </location>
</feature>
<sequence>MKQRLIGAAVLVALAVIFLPMLIGGPEPEPGSTAVPLGVPERDSRSFETRDLTLAPPAPQRPVPAEAADPDRIVTVDTTDAPTRLDAVSGAPVGTAAPAPESTPQPSAPPVAPTPVAPAPAPASRPAAVPAEAAPAATAGRWAVNLGSYANTANASSLVTQLRGRRLPAYAESLNLDGKPVQRVRVGPYAQRSEAESARLTVLKIRSDVPTAIVALEGEDNPPAAARPGVAEGFAVQVGAFRGEADANALRDRARAAGFSSYVERVGTASGTLWRVRLGPELQRERAEKLKVDAQGRLGLDGNVVPHP</sequence>
<dbReference type="PROSITE" id="PS51724">
    <property type="entry name" value="SPOR"/>
    <property type="match status" value="2"/>
</dbReference>
<dbReference type="GO" id="GO:0032506">
    <property type="term" value="P:cytokinetic process"/>
    <property type="evidence" value="ECO:0007669"/>
    <property type="project" value="TreeGrafter"/>
</dbReference>